<dbReference type="AlphaFoldDB" id="A0A0A1VR06"/>
<evidence type="ECO:0000256" key="5">
    <source>
        <dbReference type="ARBA" id="ARBA00022801"/>
    </source>
</evidence>
<protein>
    <recommendedName>
        <fullName evidence="10">L,D-TPase catalytic domain-containing protein</fullName>
    </recommendedName>
</protein>
<evidence type="ECO:0000256" key="9">
    <source>
        <dbReference type="PROSITE-ProRule" id="PRU01373"/>
    </source>
</evidence>
<dbReference type="RefSeq" id="WP_045356955.1">
    <property type="nucleotide sequence ID" value="NZ_BBPA01000009.1"/>
</dbReference>
<feature type="active site" description="Nucleophile" evidence="9">
    <location>
        <position position="140"/>
    </location>
</feature>
<feature type="domain" description="L,D-TPase catalytic" evidence="10">
    <location>
        <begin position="39"/>
        <end position="164"/>
    </location>
</feature>
<evidence type="ECO:0000256" key="3">
    <source>
        <dbReference type="ARBA" id="ARBA00022676"/>
    </source>
</evidence>
<keyword evidence="4" id="KW-0808">Transferase</keyword>
<comment type="pathway">
    <text evidence="1 9">Cell wall biogenesis; peptidoglycan biosynthesis.</text>
</comment>
<dbReference type="PANTHER" id="PTHR30582:SF24">
    <property type="entry name" value="L,D-TRANSPEPTIDASE ERFK_SRFK-RELATED"/>
    <property type="match status" value="1"/>
</dbReference>
<accession>A0A0A1VR06</accession>
<evidence type="ECO:0000259" key="10">
    <source>
        <dbReference type="PROSITE" id="PS52029"/>
    </source>
</evidence>
<dbReference type="GO" id="GO:0008360">
    <property type="term" value="P:regulation of cell shape"/>
    <property type="evidence" value="ECO:0007669"/>
    <property type="project" value="UniProtKB-UniRule"/>
</dbReference>
<name>A0A0A1VR06_MICAE</name>
<evidence type="ECO:0000256" key="2">
    <source>
        <dbReference type="ARBA" id="ARBA00005992"/>
    </source>
</evidence>
<evidence type="ECO:0000313" key="11">
    <source>
        <dbReference type="EMBL" id="GAL91716.1"/>
    </source>
</evidence>
<gene>
    <name evidence="11" type="ORF">N44_02429</name>
</gene>
<dbReference type="GO" id="GO:0018104">
    <property type="term" value="P:peptidoglycan-protein cross-linking"/>
    <property type="evidence" value="ECO:0007669"/>
    <property type="project" value="TreeGrafter"/>
</dbReference>
<evidence type="ECO:0000256" key="7">
    <source>
        <dbReference type="ARBA" id="ARBA00022984"/>
    </source>
</evidence>
<keyword evidence="5" id="KW-0378">Hydrolase</keyword>
<comment type="similarity">
    <text evidence="2">Belongs to the YkuD family.</text>
</comment>
<sequence>MRVLLPILCLCLGMGEFLLNPPVSPVNSLPATTATRTETRLLLNLKKRRVFVYQVQKIIASYPGAIGRPGWETPTGQFRVIQMVREPVWEHPFTGQLVPSRKNNPLGVLWLGFWTNGENFIGFHGTTPENLIGSAVCHGCVRMRDRDIKALFEKVQIGTSVIVIAQ</sequence>
<organism evidence="11 12">
    <name type="scientific">Microcystis aeruginosa NIES-44</name>
    <dbReference type="NCBI Taxonomy" id="449439"/>
    <lineage>
        <taxon>Bacteria</taxon>
        <taxon>Bacillati</taxon>
        <taxon>Cyanobacteriota</taxon>
        <taxon>Cyanophyceae</taxon>
        <taxon>Oscillatoriophycideae</taxon>
        <taxon>Chroococcales</taxon>
        <taxon>Microcystaceae</taxon>
        <taxon>Microcystis</taxon>
    </lineage>
</organism>
<comment type="caution">
    <text evidence="11">The sequence shown here is derived from an EMBL/GenBank/DDBJ whole genome shotgun (WGS) entry which is preliminary data.</text>
</comment>
<keyword evidence="6 9" id="KW-0133">Cell shape</keyword>
<evidence type="ECO:0000313" key="12">
    <source>
        <dbReference type="Proteomes" id="UP000030321"/>
    </source>
</evidence>
<dbReference type="Proteomes" id="UP000030321">
    <property type="component" value="Unassembled WGS sequence"/>
</dbReference>
<proteinExistence type="inferred from homology"/>
<dbReference type="GO" id="GO:0071972">
    <property type="term" value="F:peptidoglycan L,D-transpeptidase activity"/>
    <property type="evidence" value="ECO:0007669"/>
    <property type="project" value="TreeGrafter"/>
</dbReference>
<dbReference type="InterPro" id="IPR050979">
    <property type="entry name" value="LD-transpeptidase"/>
</dbReference>
<dbReference type="InterPro" id="IPR038063">
    <property type="entry name" value="Transpep_catalytic_dom"/>
</dbReference>
<reference evidence="12" key="1">
    <citation type="journal article" date="2015" name="Genome">
        <title>Whole Genome Sequence of the Non-Microcystin-Producing Microcystis aeruginosa Strain NIES-44.</title>
        <authorList>
            <person name="Okano K."/>
            <person name="Miyata N."/>
            <person name="Ozaki Y."/>
        </authorList>
    </citation>
    <scope>NUCLEOTIDE SEQUENCE [LARGE SCALE GENOMIC DNA]</scope>
    <source>
        <strain evidence="12">NIES-44</strain>
    </source>
</reference>
<keyword evidence="3" id="KW-0328">Glycosyltransferase</keyword>
<dbReference type="CDD" id="cd16913">
    <property type="entry name" value="YkuD_like"/>
    <property type="match status" value="1"/>
</dbReference>
<dbReference type="GO" id="GO:0005576">
    <property type="term" value="C:extracellular region"/>
    <property type="evidence" value="ECO:0007669"/>
    <property type="project" value="TreeGrafter"/>
</dbReference>
<evidence type="ECO:0000256" key="6">
    <source>
        <dbReference type="ARBA" id="ARBA00022960"/>
    </source>
</evidence>
<dbReference type="GO" id="GO:0071555">
    <property type="term" value="P:cell wall organization"/>
    <property type="evidence" value="ECO:0007669"/>
    <property type="project" value="UniProtKB-UniRule"/>
</dbReference>
<dbReference type="Gene3D" id="2.40.440.10">
    <property type="entry name" value="L,D-transpeptidase catalytic domain-like"/>
    <property type="match status" value="1"/>
</dbReference>
<evidence type="ECO:0000256" key="4">
    <source>
        <dbReference type="ARBA" id="ARBA00022679"/>
    </source>
</evidence>
<dbReference type="EMBL" id="BBPA01000009">
    <property type="protein sequence ID" value="GAL91716.1"/>
    <property type="molecule type" value="Genomic_DNA"/>
</dbReference>
<dbReference type="UniPathway" id="UPA00219"/>
<dbReference type="GO" id="GO:0016757">
    <property type="term" value="F:glycosyltransferase activity"/>
    <property type="evidence" value="ECO:0007669"/>
    <property type="project" value="UniProtKB-KW"/>
</dbReference>
<evidence type="ECO:0000256" key="8">
    <source>
        <dbReference type="ARBA" id="ARBA00023316"/>
    </source>
</evidence>
<keyword evidence="8 9" id="KW-0961">Cell wall biogenesis/degradation</keyword>
<dbReference type="SUPFAM" id="SSF141523">
    <property type="entry name" value="L,D-transpeptidase catalytic domain-like"/>
    <property type="match status" value="1"/>
</dbReference>
<evidence type="ECO:0000256" key="1">
    <source>
        <dbReference type="ARBA" id="ARBA00004752"/>
    </source>
</evidence>
<dbReference type="Pfam" id="PF03734">
    <property type="entry name" value="YkuD"/>
    <property type="match status" value="1"/>
</dbReference>
<dbReference type="PANTHER" id="PTHR30582">
    <property type="entry name" value="L,D-TRANSPEPTIDASE"/>
    <property type="match status" value="1"/>
</dbReference>
<dbReference type="PROSITE" id="PS52029">
    <property type="entry name" value="LD_TPASE"/>
    <property type="match status" value="1"/>
</dbReference>
<feature type="active site" description="Proton donor/acceptor" evidence="9">
    <location>
        <position position="124"/>
    </location>
</feature>
<dbReference type="InterPro" id="IPR005490">
    <property type="entry name" value="LD_TPept_cat_dom"/>
</dbReference>
<keyword evidence="7 9" id="KW-0573">Peptidoglycan synthesis</keyword>